<evidence type="ECO:0000313" key="2">
    <source>
        <dbReference type="EMBL" id="MBS2967100.1"/>
    </source>
</evidence>
<feature type="compositionally biased region" description="Basic and acidic residues" evidence="1">
    <location>
        <begin position="47"/>
        <end position="76"/>
    </location>
</feature>
<reference evidence="2" key="1">
    <citation type="submission" date="2021-04" db="EMBL/GenBank/DDBJ databases">
        <title>Genome based classification of Actinospica acidithermotolerans sp. nov., an actinobacterium isolated from an Indonesian hot spring.</title>
        <authorList>
            <person name="Kusuma A.B."/>
            <person name="Putra K.E."/>
            <person name="Nafisah S."/>
            <person name="Loh J."/>
            <person name="Nouioui I."/>
            <person name="Goodfellow M."/>
        </authorList>
    </citation>
    <scope>NUCLEOTIDE SEQUENCE</scope>
    <source>
        <strain evidence="2">DSM 45618</strain>
    </source>
</reference>
<accession>A0A8J7WUQ6</accession>
<gene>
    <name evidence="2" type="ORF">KGA66_28970</name>
</gene>
<evidence type="ECO:0000256" key="1">
    <source>
        <dbReference type="SAM" id="MobiDB-lite"/>
    </source>
</evidence>
<dbReference type="RefSeq" id="WP_211472784.1">
    <property type="nucleotide sequence ID" value="NZ_JAGSXH010000308.1"/>
</dbReference>
<comment type="caution">
    <text evidence="2">The sequence shown here is derived from an EMBL/GenBank/DDBJ whole genome shotgun (WGS) entry which is preliminary data.</text>
</comment>
<dbReference type="AlphaFoldDB" id="A0A8J7WUQ6"/>
<evidence type="ECO:0000313" key="3">
    <source>
        <dbReference type="Proteomes" id="UP000677913"/>
    </source>
</evidence>
<protein>
    <submittedName>
        <fullName evidence="2">Uncharacterized protein</fullName>
    </submittedName>
</protein>
<dbReference type="EMBL" id="JAGSXH010000308">
    <property type="protein sequence ID" value="MBS2967100.1"/>
    <property type="molecule type" value="Genomic_DNA"/>
</dbReference>
<name>A0A8J7WUQ6_9ACTN</name>
<feature type="region of interest" description="Disordered" evidence="1">
    <location>
        <begin position="1"/>
        <end position="79"/>
    </location>
</feature>
<dbReference type="Proteomes" id="UP000677913">
    <property type="component" value="Unassembled WGS sequence"/>
</dbReference>
<keyword evidence="3" id="KW-1185">Reference proteome</keyword>
<sequence>MLDLAERLGRSSGGALGKDAVRSAESGELRSRISSILEPEGEFSRSALHDRPSFDEELQKELDARGLSRAEHDRLRTTPTNLLTEREARQVIEVRQSIKADGGQIMTKVLHPNVAEHYLSNATEMNGRSFNPGGFGGSIARGTDTQHLETPAQLRDGLALDDNGQGWSPVQKNAGEAYQLRFRAPENMDASVSFGAVNNDAVAQRVGEIAGQEGRSWAAPFTGTGYTAGGVPEWVARTNVFPDRAEINATE</sequence>
<organism evidence="2 3">
    <name type="scientific">Actinocrinis puniceicyclus</name>
    <dbReference type="NCBI Taxonomy" id="977794"/>
    <lineage>
        <taxon>Bacteria</taxon>
        <taxon>Bacillati</taxon>
        <taxon>Actinomycetota</taxon>
        <taxon>Actinomycetes</taxon>
        <taxon>Catenulisporales</taxon>
        <taxon>Actinospicaceae</taxon>
        <taxon>Actinocrinis</taxon>
    </lineage>
</organism>
<proteinExistence type="predicted"/>
<feature type="compositionally biased region" description="Basic and acidic residues" evidence="1">
    <location>
        <begin position="19"/>
        <end position="31"/>
    </location>
</feature>